<reference evidence="3 5" key="1">
    <citation type="submission" date="2017-10" db="EMBL/GenBank/DDBJ databases">
        <title>Genomics of the genus Arcobacter.</title>
        <authorList>
            <person name="Perez-Cataluna A."/>
            <person name="Figueras M.J."/>
        </authorList>
    </citation>
    <scope>NUCLEOTIDE SEQUENCE [LARGE SCALE GENOMIC DNA]</scope>
    <source>
        <strain evidence="3 5">DSM 24636</strain>
    </source>
</reference>
<evidence type="ECO:0000313" key="2">
    <source>
        <dbReference type="EMBL" id="RXJ61133.1"/>
    </source>
</evidence>
<evidence type="ECO:0000313" key="3">
    <source>
        <dbReference type="EMBL" id="RXJ61501.1"/>
    </source>
</evidence>
<evidence type="ECO:0000313" key="5">
    <source>
        <dbReference type="Proteomes" id="UP000290191"/>
    </source>
</evidence>
<dbReference type="EMBL" id="PDKO01000021">
    <property type="protein sequence ID" value="RXJ61133.1"/>
    <property type="molecule type" value="Genomic_DNA"/>
</dbReference>
<dbReference type="AlphaFoldDB" id="A0A4Q0XZX2"/>
<dbReference type="EMBL" id="PDKO01000012">
    <property type="protein sequence ID" value="RXJ61813.1"/>
    <property type="molecule type" value="Genomic_DNA"/>
</dbReference>
<evidence type="ECO:0000256" key="1">
    <source>
        <dbReference type="SAM" id="MobiDB-lite"/>
    </source>
</evidence>
<gene>
    <name evidence="4" type="ORF">CRV06_12530</name>
    <name evidence="3" type="ORF">CRV06_12975</name>
    <name evidence="2" type="ORF">CRV06_14715</name>
</gene>
<dbReference type="Proteomes" id="UP000290191">
    <property type="component" value="Unassembled WGS sequence"/>
</dbReference>
<sequence>MACDTGAKAIEETKVSNEENKKNIEKKEEKMSSSLVL</sequence>
<feature type="non-terminal residue" evidence="3">
    <location>
        <position position="37"/>
    </location>
</feature>
<feature type="compositionally biased region" description="Basic and acidic residues" evidence="1">
    <location>
        <begin position="17"/>
        <end position="31"/>
    </location>
</feature>
<accession>A0A4Q0XZX2</accession>
<evidence type="ECO:0000313" key="4">
    <source>
        <dbReference type="EMBL" id="RXJ61813.1"/>
    </source>
</evidence>
<proteinExistence type="predicted"/>
<dbReference type="EMBL" id="PDKO01000014">
    <property type="protein sequence ID" value="RXJ61501.1"/>
    <property type="molecule type" value="Genomic_DNA"/>
</dbReference>
<feature type="region of interest" description="Disordered" evidence="1">
    <location>
        <begin position="17"/>
        <end position="37"/>
    </location>
</feature>
<protein>
    <submittedName>
        <fullName evidence="3">Peroxiredoxin</fullName>
    </submittedName>
</protein>
<name>A0A4Q0XZX2_9BACT</name>
<keyword evidence="5" id="KW-1185">Reference proteome</keyword>
<organism evidence="3 5">
    <name type="scientific">Halarcobacter anaerophilus</name>
    <dbReference type="NCBI Taxonomy" id="877500"/>
    <lineage>
        <taxon>Bacteria</taxon>
        <taxon>Pseudomonadati</taxon>
        <taxon>Campylobacterota</taxon>
        <taxon>Epsilonproteobacteria</taxon>
        <taxon>Campylobacterales</taxon>
        <taxon>Arcobacteraceae</taxon>
        <taxon>Halarcobacter</taxon>
    </lineage>
</organism>
<comment type="caution">
    <text evidence="3">The sequence shown here is derived from an EMBL/GenBank/DDBJ whole genome shotgun (WGS) entry which is preliminary data.</text>
</comment>